<evidence type="ECO:0000313" key="1">
    <source>
        <dbReference type="EMBL" id="AFN10607.1"/>
    </source>
</evidence>
<protein>
    <submittedName>
        <fullName evidence="1">Uncharacterized protein</fullName>
    </submittedName>
</protein>
<reference evidence="1" key="1">
    <citation type="submission" date="2012-02" db="EMBL/GenBank/DDBJ databases">
        <title>Complete nucleotide sequence of Paracoccus marcusii OS22 plasmid pMOS6.</title>
        <authorList>
            <person name="Maj A."/>
            <person name="Bartosik D."/>
        </authorList>
    </citation>
    <scope>NUCLEOTIDE SEQUENCE</scope>
    <source>
        <strain evidence="1">OS22</strain>
        <plasmid evidence="1">pMOS6</plasmid>
    </source>
</reference>
<proteinExistence type="predicted"/>
<accession>I6UJF1</accession>
<organism evidence="1">
    <name type="scientific">Paracoccus marcusii</name>
    <dbReference type="NCBI Taxonomy" id="59779"/>
    <lineage>
        <taxon>Bacteria</taxon>
        <taxon>Pseudomonadati</taxon>
        <taxon>Pseudomonadota</taxon>
        <taxon>Alphaproteobacteria</taxon>
        <taxon>Rhodobacterales</taxon>
        <taxon>Paracoccaceae</taxon>
        <taxon>Paracoccus</taxon>
    </lineage>
</organism>
<dbReference type="AlphaFoldDB" id="I6UJF1"/>
<keyword evidence="1" id="KW-0614">Plasmid</keyword>
<sequence>MPTAPLFRGQQGELVNLRRFKKQFFCLVHQCGGNLAVKMGLPILLCVERIEDRVRTGTFLDRIPGQSARLSLNERQCRGQEIATSRSFPGLAFSGTYRASLGINDSSSETDRYYSAK</sequence>
<dbReference type="EMBL" id="JQ678602">
    <property type="protein sequence ID" value="AFN10607.1"/>
    <property type="molecule type" value="Genomic_DNA"/>
</dbReference>
<geneLocation type="plasmid" evidence="1">
    <name>pMOS6</name>
</geneLocation>
<name>I6UJF1_9RHOB</name>